<dbReference type="GO" id="GO:0046872">
    <property type="term" value="F:metal ion binding"/>
    <property type="evidence" value="ECO:0007669"/>
    <property type="project" value="UniProtKB-KW"/>
</dbReference>
<dbReference type="STRING" id="690879.TSACC_22935"/>
<feature type="domain" description="Cytochrome c" evidence="6">
    <location>
        <begin position="36"/>
        <end position="119"/>
    </location>
</feature>
<keyword evidence="8" id="KW-1185">Reference proteome</keyword>
<gene>
    <name evidence="7" type="ORF">TSACC_22935</name>
</gene>
<name>A0A146GAN9_TERSA</name>
<dbReference type="Gene3D" id="1.10.760.10">
    <property type="entry name" value="Cytochrome c-like domain"/>
    <property type="match status" value="2"/>
</dbReference>
<protein>
    <submittedName>
        <fullName evidence="7">Cytochrome c oxidase cbb3-type subunit 3</fullName>
    </submittedName>
</protein>
<dbReference type="PROSITE" id="PS51007">
    <property type="entry name" value="CYTC"/>
    <property type="match status" value="2"/>
</dbReference>
<dbReference type="PROSITE" id="PS51257">
    <property type="entry name" value="PROKAR_LIPOPROTEIN"/>
    <property type="match status" value="1"/>
</dbReference>
<dbReference type="PANTHER" id="PTHR35008:SF4">
    <property type="entry name" value="BLL4482 PROTEIN"/>
    <property type="match status" value="1"/>
</dbReference>
<reference evidence="8" key="1">
    <citation type="journal article" date="2017" name="Genome Announc.">
        <title>Draft Genome Sequence of Terrimicrobium sacchariphilum NM-5T, a Facultative Anaerobic Soil Bacterium of the Class Spartobacteria.</title>
        <authorList>
            <person name="Qiu Y.L."/>
            <person name="Tourlousse D.M."/>
            <person name="Matsuura N."/>
            <person name="Ohashi A."/>
            <person name="Sekiguchi Y."/>
        </authorList>
    </citation>
    <scope>NUCLEOTIDE SEQUENCE [LARGE SCALE GENOMIC DNA]</scope>
    <source>
        <strain evidence="8">NM-5</strain>
    </source>
</reference>
<feature type="chain" id="PRO_5007524621" evidence="5">
    <location>
        <begin position="18"/>
        <end position="234"/>
    </location>
</feature>
<organism evidence="7 8">
    <name type="scientific">Terrimicrobium sacchariphilum</name>
    <dbReference type="NCBI Taxonomy" id="690879"/>
    <lineage>
        <taxon>Bacteria</taxon>
        <taxon>Pseudomonadati</taxon>
        <taxon>Verrucomicrobiota</taxon>
        <taxon>Terrimicrobiia</taxon>
        <taxon>Terrimicrobiales</taxon>
        <taxon>Terrimicrobiaceae</taxon>
        <taxon>Terrimicrobium</taxon>
    </lineage>
</organism>
<comment type="caution">
    <text evidence="7">The sequence shown here is derived from an EMBL/GenBank/DDBJ whole genome shotgun (WGS) entry which is preliminary data.</text>
</comment>
<evidence type="ECO:0000313" key="7">
    <source>
        <dbReference type="EMBL" id="GAT34510.1"/>
    </source>
</evidence>
<dbReference type="SUPFAM" id="SSF46626">
    <property type="entry name" value="Cytochrome c"/>
    <property type="match status" value="2"/>
</dbReference>
<keyword evidence="3 4" id="KW-0408">Iron</keyword>
<evidence type="ECO:0000256" key="3">
    <source>
        <dbReference type="ARBA" id="ARBA00023004"/>
    </source>
</evidence>
<evidence type="ECO:0000256" key="5">
    <source>
        <dbReference type="SAM" id="SignalP"/>
    </source>
</evidence>
<accession>A0A146GAN9</accession>
<sequence length="234" mass="24583">MKIAALSLACISAIALSGCDNVPGRPKKEDRRPEPHHVTDFKTLYSQNCAGCHGNGQSVGPVIAMNDPLYLSILPKEQMRQIVTNGRAENGMPAFSLANGGSLTNEQIGIIVDNIYAWAKNPPPANAPAYSAPIGDVARGAAVFAANCASCHGADGKGLKDKAGSVVNPAYLGLVSDQYLRTIAIAGRNDLGCPDFASRVPGKAMTSEEISDVVAWLASHRENEFGQKLAPAQQ</sequence>
<feature type="signal peptide" evidence="5">
    <location>
        <begin position="1"/>
        <end position="17"/>
    </location>
</feature>
<evidence type="ECO:0000256" key="4">
    <source>
        <dbReference type="PROSITE-ProRule" id="PRU00433"/>
    </source>
</evidence>
<dbReference type="Pfam" id="PF13442">
    <property type="entry name" value="Cytochrome_CBB3"/>
    <property type="match status" value="1"/>
</dbReference>
<dbReference type="InParanoid" id="A0A146GAN9"/>
<dbReference type="GO" id="GO:0009055">
    <property type="term" value="F:electron transfer activity"/>
    <property type="evidence" value="ECO:0007669"/>
    <property type="project" value="InterPro"/>
</dbReference>
<dbReference type="InterPro" id="IPR009056">
    <property type="entry name" value="Cyt_c-like_dom"/>
</dbReference>
<dbReference type="GO" id="GO:0020037">
    <property type="term" value="F:heme binding"/>
    <property type="evidence" value="ECO:0007669"/>
    <property type="project" value="InterPro"/>
</dbReference>
<keyword evidence="1 4" id="KW-0349">Heme</keyword>
<dbReference type="Proteomes" id="UP000076023">
    <property type="component" value="Unassembled WGS sequence"/>
</dbReference>
<keyword evidence="5" id="KW-0732">Signal</keyword>
<feature type="domain" description="Cytochrome c" evidence="6">
    <location>
        <begin position="135"/>
        <end position="221"/>
    </location>
</feature>
<dbReference type="InterPro" id="IPR051459">
    <property type="entry name" value="Cytochrome_c-type_DH"/>
</dbReference>
<keyword evidence="2 4" id="KW-0479">Metal-binding</keyword>
<dbReference type="InterPro" id="IPR036909">
    <property type="entry name" value="Cyt_c-like_dom_sf"/>
</dbReference>
<evidence type="ECO:0000256" key="2">
    <source>
        <dbReference type="ARBA" id="ARBA00022723"/>
    </source>
</evidence>
<proteinExistence type="predicted"/>
<dbReference type="EMBL" id="BDCO01000002">
    <property type="protein sequence ID" value="GAT34510.1"/>
    <property type="molecule type" value="Genomic_DNA"/>
</dbReference>
<dbReference type="AlphaFoldDB" id="A0A146GAN9"/>
<evidence type="ECO:0000256" key="1">
    <source>
        <dbReference type="ARBA" id="ARBA00022617"/>
    </source>
</evidence>
<dbReference type="RefSeq" id="WP_075080133.1">
    <property type="nucleotide sequence ID" value="NZ_BDCO01000002.1"/>
</dbReference>
<dbReference type="Pfam" id="PF00034">
    <property type="entry name" value="Cytochrom_C"/>
    <property type="match status" value="1"/>
</dbReference>
<evidence type="ECO:0000259" key="6">
    <source>
        <dbReference type="PROSITE" id="PS51007"/>
    </source>
</evidence>
<evidence type="ECO:0000313" key="8">
    <source>
        <dbReference type="Proteomes" id="UP000076023"/>
    </source>
</evidence>
<dbReference type="PANTHER" id="PTHR35008">
    <property type="entry name" value="BLL4482 PROTEIN-RELATED"/>
    <property type="match status" value="1"/>
</dbReference>